<sequence>MDRRTFILALSAAWLGLAAPVLAKDGEGKGGDGDGEGEGEGESSGNGGEGGSGKGGDGDSDSDGGSDHGSGSGSGSGDKGGSGSGSGSGRGNSGSGKGNSGKNSDDDDGDDDASGAPMAHDAARSAVSRGEVMPYRDVLEKLRSRSSGRVLRVELDRAAGKPVYRMRVEDEAGFVSTVTVDARTGRVLMNGIR</sequence>
<name>A0A7W6J9K2_9HYPH</name>
<dbReference type="Pfam" id="PF03413">
    <property type="entry name" value="PepSY"/>
    <property type="match status" value="1"/>
</dbReference>
<dbReference type="Gene3D" id="3.10.450.40">
    <property type="match status" value="1"/>
</dbReference>
<feature type="chain" id="PRO_5031428498" evidence="2">
    <location>
        <begin position="24"/>
        <end position="193"/>
    </location>
</feature>
<dbReference type="RefSeq" id="WP_183367685.1">
    <property type="nucleotide sequence ID" value="NZ_JACIEZ010000009.1"/>
</dbReference>
<evidence type="ECO:0000256" key="1">
    <source>
        <dbReference type="SAM" id="MobiDB-lite"/>
    </source>
</evidence>
<accession>A0A7W6J9K2</accession>
<feature type="compositionally biased region" description="Gly residues" evidence="1">
    <location>
        <begin position="42"/>
        <end position="55"/>
    </location>
</feature>
<evidence type="ECO:0000313" key="5">
    <source>
        <dbReference type="Proteomes" id="UP000528286"/>
    </source>
</evidence>
<feature type="compositionally biased region" description="Gly residues" evidence="1">
    <location>
        <begin position="67"/>
        <end position="99"/>
    </location>
</feature>
<keyword evidence="5" id="KW-1185">Reference proteome</keyword>
<reference evidence="4 5" key="1">
    <citation type="submission" date="2020-08" db="EMBL/GenBank/DDBJ databases">
        <title>Genomic Encyclopedia of Type Strains, Phase IV (KMG-IV): sequencing the most valuable type-strain genomes for metagenomic binning, comparative biology and taxonomic classification.</title>
        <authorList>
            <person name="Goeker M."/>
        </authorList>
    </citation>
    <scope>NUCLEOTIDE SEQUENCE [LARGE SCALE GENOMIC DNA]</scope>
    <source>
        <strain evidence="4 5">DSM 29853</strain>
    </source>
</reference>
<feature type="domain" description="PepSY" evidence="3">
    <location>
        <begin position="138"/>
        <end position="188"/>
    </location>
</feature>
<protein>
    <submittedName>
        <fullName evidence="4">Cobalamin biosynthesis protein CobT</fullName>
    </submittedName>
</protein>
<organism evidence="4 5">
    <name type="scientific">Gellertiella hungarica</name>
    <dbReference type="NCBI Taxonomy" id="1572859"/>
    <lineage>
        <taxon>Bacteria</taxon>
        <taxon>Pseudomonadati</taxon>
        <taxon>Pseudomonadota</taxon>
        <taxon>Alphaproteobacteria</taxon>
        <taxon>Hyphomicrobiales</taxon>
        <taxon>Rhizobiaceae</taxon>
        <taxon>Gellertiella</taxon>
    </lineage>
</organism>
<evidence type="ECO:0000256" key="2">
    <source>
        <dbReference type="SAM" id="SignalP"/>
    </source>
</evidence>
<evidence type="ECO:0000313" key="4">
    <source>
        <dbReference type="EMBL" id="MBB4066411.1"/>
    </source>
</evidence>
<proteinExistence type="predicted"/>
<dbReference type="AlphaFoldDB" id="A0A7W6J9K2"/>
<dbReference type="EMBL" id="JACIEZ010000009">
    <property type="protein sequence ID" value="MBB4066411.1"/>
    <property type="molecule type" value="Genomic_DNA"/>
</dbReference>
<evidence type="ECO:0000259" key="3">
    <source>
        <dbReference type="Pfam" id="PF03413"/>
    </source>
</evidence>
<dbReference type="Proteomes" id="UP000528286">
    <property type="component" value="Unassembled WGS sequence"/>
</dbReference>
<comment type="caution">
    <text evidence="4">The sequence shown here is derived from an EMBL/GenBank/DDBJ whole genome shotgun (WGS) entry which is preliminary data.</text>
</comment>
<feature type="region of interest" description="Disordered" evidence="1">
    <location>
        <begin position="23"/>
        <end position="130"/>
    </location>
</feature>
<feature type="signal peptide" evidence="2">
    <location>
        <begin position="1"/>
        <end position="23"/>
    </location>
</feature>
<dbReference type="InterPro" id="IPR025711">
    <property type="entry name" value="PepSY"/>
</dbReference>
<keyword evidence="2" id="KW-0732">Signal</keyword>
<gene>
    <name evidence="4" type="ORF">GGR23_003626</name>
</gene>